<sequence>LGATPLQRLRPAGVCGRKALAAARGSQRVHVVQRVSFSLLPRAVGTPRTMLDRCGRGLPAVALRTLPFERRGAACIVLRETAPAVPCCDRMHSFQRIALAHARAGWAPGTLLDGVRRRTPAMPLYALPFEVITPAYIGSGQAQAAPTGGKTVHILNGFRRGHLSTTALTRLGRHPRPRVLRRTTYCCRGGRCCDRQSCRDRRS</sequence>
<organism evidence="1 2">
    <name type="scientific">Paraburkholderia unamae</name>
    <dbReference type="NCBI Taxonomy" id="219649"/>
    <lineage>
        <taxon>Bacteria</taxon>
        <taxon>Pseudomonadati</taxon>
        <taxon>Pseudomonadota</taxon>
        <taxon>Betaproteobacteria</taxon>
        <taxon>Burkholderiales</taxon>
        <taxon>Burkholderiaceae</taxon>
        <taxon>Paraburkholderia</taxon>
    </lineage>
</organism>
<evidence type="ECO:0000313" key="2">
    <source>
        <dbReference type="Proteomes" id="UP000245712"/>
    </source>
</evidence>
<dbReference type="Proteomes" id="UP000245712">
    <property type="component" value="Unassembled WGS sequence"/>
</dbReference>
<name>A0ABX5KBB5_9BURK</name>
<evidence type="ECO:0000313" key="1">
    <source>
        <dbReference type="EMBL" id="PVX58668.1"/>
    </source>
</evidence>
<protein>
    <submittedName>
        <fullName evidence="1">Uncharacterized protein</fullName>
    </submittedName>
</protein>
<keyword evidence="2" id="KW-1185">Reference proteome</keyword>
<accession>A0ABX5KBB5</accession>
<dbReference type="EMBL" id="QEOB01000066">
    <property type="protein sequence ID" value="PVX58668.1"/>
    <property type="molecule type" value="Genomic_DNA"/>
</dbReference>
<comment type="caution">
    <text evidence="1">The sequence shown here is derived from an EMBL/GenBank/DDBJ whole genome shotgun (WGS) entry which is preliminary data.</text>
</comment>
<proteinExistence type="predicted"/>
<gene>
    <name evidence="1" type="ORF">C7402_1664</name>
</gene>
<reference evidence="1 2" key="1">
    <citation type="submission" date="2018-05" db="EMBL/GenBank/DDBJ databases">
        <title>Genomic Encyclopedia of Type Strains, Phase IV (KMG-V): Genome sequencing to study the core and pangenomes of soil and plant-associated prokaryotes.</title>
        <authorList>
            <person name="Whitman W."/>
        </authorList>
    </citation>
    <scope>NUCLEOTIDE SEQUENCE [LARGE SCALE GENOMIC DNA]</scope>
    <source>
        <strain evidence="1 2">SCZa-39</strain>
    </source>
</reference>
<feature type="non-terminal residue" evidence="1">
    <location>
        <position position="1"/>
    </location>
</feature>